<dbReference type="EMBL" id="HG328935">
    <property type="protein sequence ID" value="CDG32011.1"/>
    <property type="molecule type" value="Genomic_DNA"/>
</dbReference>
<dbReference type="PROSITE" id="PS00127">
    <property type="entry name" value="RNASE_PANCREATIC"/>
    <property type="match status" value="1"/>
</dbReference>
<evidence type="ECO:0000256" key="1">
    <source>
        <dbReference type="ARBA" id="ARBA00005600"/>
    </source>
</evidence>
<sequence length="162" mass="18252">MYLKQSGSTVCLLLLGIFEILILCHGQPGGFTRAQWFYIQHLNMTHSRCDNAMLAVNSHTGRCKPINTFLHTTYAAVVNVCGYPNMTCLPKPGMNITRRNCHNSTVQVPLDFCNITRSSRTIANCRYSQTQAQMMYVVACDPRSPGDSRQYPIVPVHLDRII</sequence>
<evidence type="ECO:0000256" key="3">
    <source>
        <dbReference type="ARBA" id="ARBA00022729"/>
    </source>
</evidence>
<dbReference type="InterPro" id="IPR001427">
    <property type="entry name" value="RNaseA"/>
</dbReference>
<dbReference type="InterPro" id="IPR023412">
    <property type="entry name" value="RNaseA_domain"/>
</dbReference>
<evidence type="ECO:0000313" key="10">
    <source>
        <dbReference type="EMBL" id="CDG32011.1"/>
    </source>
</evidence>
<dbReference type="InterPro" id="IPR023411">
    <property type="entry name" value="RNaseA_AS"/>
</dbReference>
<evidence type="ECO:0000256" key="8">
    <source>
        <dbReference type="RuleBase" id="RU000651"/>
    </source>
</evidence>
<protein>
    <submittedName>
        <fullName evidence="10">Ribonuclease A F1</fullName>
    </submittedName>
</protein>
<reference evidence="10" key="1">
    <citation type="journal article" date="2014" name="Mol. Genet. Genomics">
        <title>Comparative genomic analysis of eutherian ribonuclease A genes.</title>
        <authorList>
            <person name="Premzl M."/>
        </authorList>
    </citation>
    <scope>NUCLEOTIDE SEQUENCE</scope>
</reference>
<evidence type="ECO:0000256" key="6">
    <source>
        <dbReference type="ARBA" id="ARBA00023157"/>
    </source>
</evidence>
<keyword evidence="5 8" id="KW-0378">Hydrolase</keyword>
<feature type="signal peptide" evidence="8">
    <location>
        <begin position="1"/>
        <end position="26"/>
    </location>
</feature>
<reference evidence="10" key="2">
    <citation type="journal article" date="2016" name="Data Brief">
        <title>Curated eutherian third party data gene data sets.</title>
        <authorList>
            <person name="Premzl M."/>
        </authorList>
    </citation>
    <scope>NUCLEOTIDE SEQUENCE</scope>
</reference>
<accession>W0UV57</accession>
<dbReference type="SUPFAM" id="SSF54076">
    <property type="entry name" value="RNase A-like"/>
    <property type="match status" value="1"/>
</dbReference>
<proteinExistence type="inferred from homology"/>
<dbReference type="GO" id="GO:0004519">
    <property type="term" value="F:endonuclease activity"/>
    <property type="evidence" value="ECO:0007669"/>
    <property type="project" value="UniProtKB-KW"/>
</dbReference>
<dbReference type="GO" id="GO:0002227">
    <property type="term" value="P:innate immune response in mucosa"/>
    <property type="evidence" value="ECO:0007669"/>
    <property type="project" value="TreeGrafter"/>
</dbReference>
<dbReference type="Gene3D" id="3.10.130.10">
    <property type="entry name" value="Ribonuclease A-like domain"/>
    <property type="match status" value="1"/>
</dbReference>
<dbReference type="GO" id="GO:0016787">
    <property type="term" value="F:hydrolase activity"/>
    <property type="evidence" value="ECO:0007669"/>
    <property type="project" value="UniProtKB-KW"/>
</dbReference>
<name>W0UV57_TUPBE</name>
<dbReference type="PANTHER" id="PTHR11437">
    <property type="entry name" value="RIBONUCLEASE"/>
    <property type="match status" value="1"/>
</dbReference>
<evidence type="ECO:0000256" key="2">
    <source>
        <dbReference type="ARBA" id="ARBA00022722"/>
    </source>
</evidence>
<dbReference type="PANTHER" id="PTHR11437:SF3">
    <property type="entry name" value="EOSINOPHIL CATIONIC PROTEIN"/>
    <property type="match status" value="1"/>
</dbReference>
<evidence type="ECO:0000256" key="7">
    <source>
        <dbReference type="ARBA" id="ARBA00023180"/>
    </source>
</evidence>
<dbReference type="InterPro" id="IPR036816">
    <property type="entry name" value="RNaseA-like_dom_sf"/>
</dbReference>
<dbReference type="GO" id="GO:0004540">
    <property type="term" value="F:RNA nuclease activity"/>
    <property type="evidence" value="ECO:0007669"/>
    <property type="project" value="TreeGrafter"/>
</dbReference>
<evidence type="ECO:0000259" key="9">
    <source>
        <dbReference type="SMART" id="SM00092"/>
    </source>
</evidence>
<dbReference type="GO" id="GO:0005615">
    <property type="term" value="C:extracellular space"/>
    <property type="evidence" value="ECO:0007669"/>
    <property type="project" value="TreeGrafter"/>
</dbReference>
<dbReference type="GO" id="GO:0003676">
    <property type="term" value="F:nucleic acid binding"/>
    <property type="evidence" value="ECO:0007669"/>
    <property type="project" value="InterPro"/>
</dbReference>
<keyword evidence="3 8" id="KW-0732">Signal</keyword>
<dbReference type="GO" id="GO:0006935">
    <property type="term" value="P:chemotaxis"/>
    <property type="evidence" value="ECO:0007669"/>
    <property type="project" value="TreeGrafter"/>
</dbReference>
<feature type="domain" description="Ribonuclease A-domain" evidence="9">
    <location>
        <begin position="30"/>
        <end position="162"/>
    </location>
</feature>
<keyword evidence="6" id="KW-1015">Disulfide bond</keyword>
<dbReference type="SMART" id="SM00092">
    <property type="entry name" value="RNAse_Pc"/>
    <property type="match status" value="1"/>
</dbReference>
<dbReference type="CDD" id="cd06265">
    <property type="entry name" value="RNase_A_canonical"/>
    <property type="match status" value="1"/>
</dbReference>
<feature type="chain" id="PRO_5007751484" evidence="8">
    <location>
        <begin position="27"/>
        <end position="162"/>
    </location>
</feature>
<evidence type="ECO:0000256" key="4">
    <source>
        <dbReference type="ARBA" id="ARBA00022759"/>
    </source>
</evidence>
<gene>
    <name evidence="10" type="primary">RAF1</name>
</gene>
<organism evidence="10">
    <name type="scientific">Tupaia belangeri</name>
    <name type="common">Common tree shrew</name>
    <name type="synonym">Tupaia glis belangeri</name>
    <dbReference type="NCBI Taxonomy" id="37347"/>
    <lineage>
        <taxon>Eukaryota</taxon>
        <taxon>Metazoa</taxon>
        <taxon>Chordata</taxon>
        <taxon>Craniata</taxon>
        <taxon>Vertebrata</taxon>
        <taxon>Euteleostomi</taxon>
        <taxon>Mammalia</taxon>
        <taxon>Eutheria</taxon>
        <taxon>Euarchontoglires</taxon>
        <taxon>Scandentia</taxon>
        <taxon>Tupaiidae</taxon>
        <taxon>Tupaia</taxon>
    </lineage>
</organism>
<keyword evidence="4 8" id="KW-0255">Endonuclease</keyword>
<keyword evidence="7" id="KW-0325">Glycoprotein</keyword>
<reference evidence="10" key="3">
    <citation type="journal article" date="2019" name="Gene Rep">
        <title>Eutherian third-party data gene collections.</title>
        <authorList>
            <person name="Premzl M."/>
        </authorList>
    </citation>
    <scope>NUCLEOTIDE SEQUENCE</scope>
</reference>
<dbReference type="AlphaFoldDB" id="W0UV57"/>
<dbReference type="PRINTS" id="PR00794">
    <property type="entry name" value="RIBONUCLEASE"/>
</dbReference>
<evidence type="ECO:0000256" key="5">
    <source>
        <dbReference type="ARBA" id="ARBA00022801"/>
    </source>
</evidence>
<keyword evidence="2 8" id="KW-0540">Nuclease</keyword>
<comment type="similarity">
    <text evidence="1 8">Belongs to the pancreatic ribonuclease family.</text>
</comment>
<dbReference type="GO" id="GO:0050830">
    <property type="term" value="P:defense response to Gram-positive bacterium"/>
    <property type="evidence" value="ECO:0007669"/>
    <property type="project" value="TreeGrafter"/>
</dbReference>
<dbReference type="Pfam" id="PF00074">
    <property type="entry name" value="RnaseA"/>
    <property type="match status" value="1"/>
</dbReference>